<name>A0AAW0IIF4_MYOGA</name>
<organism evidence="1 2">
    <name type="scientific">Myodes glareolus</name>
    <name type="common">Bank vole</name>
    <name type="synonym">Clethrionomys glareolus</name>
    <dbReference type="NCBI Taxonomy" id="447135"/>
    <lineage>
        <taxon>Eukaryota</taxon>
        <taxon>Metazoa</taxon>
        <taxon>Chordata</taxon>
        <taxon>Craniata</taxon>
        <taxon>Vertebrata</taxon>
        <taxon>Euteleostomi</taxon>
        <taxon>Mammalia</taxon>
        <taxon>Eutheria</taxon>
        <taxon>Euarchontoglires</taxon>
        <taxon>Glires</taxon>
        <taxon>Rodentia</taxon>
        <taxon>Myomorpha</taxon>
        <taxon>Muroidea</taxon>
        <taxon>Cricetidae</taxon>
        <taxon>Arvicolinae</taxon>
        <taxon>Myodes</taxon>
    </lineage>
</organism>
<dbReference type="AlphaFoldDB" id="A0AAW0IIF4"/>
<dbReference type="EMBL" id="JBBHLL010000130">
    <property type="protein sequence ID" value="KAK7813868.1"/>
    <property type="molecule type" value="Genomic_DNA"/>
</dbReference>
<sequence length="99" mass="10969">YHKPAKITAFLNVVDIAGLVKGAHNGQDVWGLDTHIAKIDCRGETQVAGSGKVNRTQSALPKISTPARVLFFYCRPRCNVCMDHQENNEGFSDCRKDTH</sequence>
<reference evidence="1 2" key="1">
    <citation type="journal article" date="2023" name="bioRxiv">
        <title>Conserved and derived expression patterns and positive selection on dental genes reveal complex evolutionary context of ever-growing rodent molars.</title>
        <authorList>
            <person name="Calamari Z.T."/>
            <person name="Song A."/>
            <person name="Cohen E."/>
            <person name="Akter M."/>
            <person name="Roy R.D."/>
            <person name="Hallikas O."/>
            <person name="Christensen M.M."/>
            <person name="Li P."/>
            <person name="Marangoni P."/>
            <person name="Jernvall J."/>
            <person name="Klein O.D."/>
        </authorList>
    </citation>
    <scope>NUCLEOTIDE SEQUENCE [LARGE SCALE GENOMIC DNA]</scope>
    <source>
        <strain evidence="1">V071</strain>
    </source>
</reference>
<proteinExistence type="predicted"/>
<comment type="caution">
    <text evidence="1">The sequence shown here is derived from an EMBL/GenBank/DDBJ whole genome shotgun (WGS) entry which is preliminary data.</text>
</comment>
<feature type="non-terminal residue" evidence="1">
    <location>
        <position position="99"/>
    </location>
</feature>
<dbReference type="Proteomes" id="UP001488838">
    <property type="component" value="Unassembled WGS sequence"/>
</dbReference>
<feature type="non-terminal residue" evidence="1">
    <location>
        <position position="1"/>
    </location>
</feature>
<evidence type="ECO:0000313" key="1">
    <source>
        <dbReference type="EMBL" id="KAK7813868.1"/>
    </source>
</evidence>
<evidence type="ECO:0000313" key="2">
    <source>
        <dbReference type="Proteomes" id="UP001488838"/>
    </source>
</evidence>
<protein>
    <submittedName>
        <fullName evidence="1">Uncharacterized protein</fullName>
    </submittedName>
</protein>
<gene>
    <name evidence="1" type="ORF">U0070_002518</name>
</gene>
<accession>A0AAW0IIF4</accession>
<keyword evidence="2" id="KW-1185">Reference proteome</keyword>